<dbReference type="GO" id="GO:0017056">
    <property type="term" value="F:structural constituent of nuclear pore"/>
    <property type="evidence" value="ECO:0007669"/>
    <property type="project" value="InterPro"/>
</dbReference>
<dbReference type="GO" id="GO:0044614">
    <property type="term" value="C:nuclear pore cytoplasmic filaments"/>
    <property type="evidence" value="ECO:0007669"/>
    <property type="project" value="TreeGrafter"/>
</dbReference>
<dbReference type="GO" id="GO:0044613">
    <property type="term" value="C:nuclear pore central transport channel"/>
    <property type="evidence" value="ECO:0007669"/>
    <property type="project" value="UniProtKB-ARBA"/>
</dbReference>
<evidence type="ECO:0000259" key="12">
    <source>
        <dbReference type="PROSITE" id="PS51434"/>
    </source>
</evidence>
<name>A0A1E3QXH3_9ASCO</name>
<organism evidence="13 14">
    <name type="scientific">Babjeviella inositovora NRRL Y-12698</name>
    <dbReference type="NCBI Taxonomy" id="984486"/>
    <lineage>
        <taxon>Eukaryota</taxon>
        <taxon>Fungi</taxon>
        <taxon>Dikarya</taxon>
        <taxon>Ascomycota</taxon>
        <taxon>Saccharomycotina</taxon>
        <taxon>Pichiomycetes</taxon>
        <taxon>Serinales incertae sedis</taxon>
        <taxon>Babjeviella</taxon>
    </lineage>
</organism>
<evidence type="ECO:0000256" key="3">
    <source>
        <dbReference type="ARBA" id="ARBA00004620"/>
    </source>
</evidence>
<keyword evidence="10" id="KW-0906">Nuclear pore complex</keyword>
<dbReference type="AlphaFoldDB" id="A0A1E3QXH3"/>
<evidence type="ECO:0000256" key="7">
    <source>
        <dbReference type="ARBA" id="ARBA00022816"/>
    </source>
</evidence>
<proteinExistence type="inferred from homology"/>
<evidence type="ECO:0000256" key="11">
    <source>
        <dbReference type="ARBA" id="ARBA00023242"/>
    </source>
</evidence>
<dbReference type="PROSITE" id="PS51434">
    <property type="entry name" value="NUP_C"/>
    <property type="match status" value="1"/>
</dbReference>
<dbReference type="Pfam" id="PF04096">
    <property type="entry name" value="Nucleoporin2"/>
    <property type="match status" value="1"/>
</dbReference>
<dbReference type="GeneID" id="30149387"/>
<evidence type="ECO:0000256" key="1">
    <source>
        <dbReference type="ARBA" id="ARBA00004335"/>
    </source>
</evidence>
<feature type="domain" description="Peptidase S59" evidence="12">
    <location>
        <begin position="35"/>
        <end position="177"/>
    </location>
</feature>
<dbReference type="InterPro" id="IPR007230">
    <property type="entry name" value="Nup98_auto-Pept-S59_dom"/>
</dbReference>
<evidence type="ECO:0000256" key="4">
    <source>
        <dbReference type="ARBA" id="ARBA00008926"/>
    </source>
</evidence>
<dbReference type="InterPro" id="IPR037665">
    <property type="entry name" value="Nucleoporin_S59-like"/>
</dbReference>
<dbReference type="GO" id="GO:0003723">
    <property type="term" value="F:RNA binding"/>
    <property type="evidence" value="ECO:0007669"/>
    <property type="project" value="TreeGrafter"/>
</dbReference>
<dbReference type="SUPFAM" id="SSF82215">
    <property type="entry name" value="C-terminal autoproteolytic domain of nucleoporin nup98"/>
    <property type="match status" value="1"/>
</dbReference>
<dbReference type="InterPro" id="IPR036903">
    <property type="entry name" value="Nup98_auto-Pept-S59_dom_sf"/>
</dbReference>
<comment type="similarity">
    <text evidence="4">Belongs to the nucleoporin GLFG family.</text>
</comment>
<keyword evidence="8" id="KW-0653">Protein transport</keyword>
<dbReference type="PANTHER" id="PTHR23198:SF6">
    <property type="entry name" value="NUCLEAR PORE COMPLEX PROTEIN NUP98-NUP96"/>
    <property type="match status" value="1"/>
</dbReference>
<dbReference type="FunFam" id="3.30.1610.10:FF:000003">
    <property type="entry name" value="Nucleoporin SONB, putative"/>
    <property type="match status" value="1"/>
</dbReference>
<evidence type="ECO:0000256" key="8">
    <source>
        <dbReference type="ARBA" id="ARBA00022927"/>
    </source>
</evidence>
<keyword evidence="11" id="KW-0539">Nucleus</keyword>
<accession>A0A1E3QXH3</accession>
<dbReference type="OrthoDB" id="3797628at2759"/>
<dbReference type="STRING" id="984486.A0A1E3QXH3"/>
<dbReference type="EMBL" id="KV454426">
    <property type="protein sequence ID" value="ODQ82363.1"/>
    <property type="molecule type" value="Genomic_DNA"/>
</dbReference>
<dbReference type="GO" id="GO:0034398">
    <property type="term" value="P:telomere tethering at nuclear periphery"/>
    <property type="evidence" value="ECO:0007669"/>
    <property type="project" value="TreeGrafter"/>
</dbReference>
<gene>
    <name evidence="13" type="ORF">BABINDRAFT_31275</name>
</gene>
<dbReference type="PANTHER" id="PTHR23198">
    <property type="entry name" value="NUCLEOPORIN"/>
    <property type="match status" value="1"/>
</dbReference>
<comment type="subcellular location">
    <subcellularLocation>
        <location evidence="1">Nucleus membrane</location>
        <topology evidence="1">Peripheral membrane protein</topology>
        <orientation evidence="1">Cytoplasmic side</orientation>
    </subcellularLocation>
    <subcellularLocation>
        <location evidence="3">Nucleus membrane</location>
        <topology evidence="3">Peripheral membrane protein</topology>
        <orientation evidence="3">Nucleoplasmic side</orientation>
    </subcellularLocation>
    <subcellularLocation>
        <location evidence="2">Nucleus</location>
        <location evidence="2">Nuclear pore complex</location>
    </subcellularLocation>
</comment>
<evidence type="ECO:0000256" key="10">
    <source>
        <dbReference type="ARBA" id="ARBA00023132"/>
    </source>
</evidence>
<protein>
    <recommendedName>
        <fullName evidence="12">Peptidase S59 domain-containing protein</fullName>
    </recommendedName>
</protein>
<keyword evidence="9" id="KW-0811">Translocation</keyword>
<evidence type="ECO:0000313" key="13">
    <source>
        <dbReference type="EMBL" id="ODQ82363.1"/>
    </source>
</evidence>
<dbReference type="Proteomes" id="UP000094336">
    <property type="component" value="Unassembled WGS sequence"/>
</dbReference>
<keyword evidence="14" id="KW-1185">Reference proteome</keyword>
<keyword evidence="7" id="KW-0509">mRNA transport</keyword>
<reference evidence="14" key="1">
    <citation type="submission" date="2016-05" db="EMBL/GenBank/DDBJ databases">
        <title>Comparative genomics of biotechnologically important yeasts.</title>
        <authorList>
            <consortium name="DOE Joint Genome Institute"/>
            <person name="Riley R."/>
            <person name="Haridas S."/>
            <person name="Wolfe K.H."/>
            <person name="Lopes M.R."/>
            <person name="Hittinger C.T."/>
            <person name="Goker M."/>
            <person name="Salamov A."/>
            <person name="Wisecaver J."/>
            <person name="Long T.M."/>
            <person name="Aerts A.L."/>
            <person name="Barry K."/>
            <person name="Choi C."/>
            <person name="Clum A."/>
            <person name="Coughlan A.Y."/>
            <person name="Deshpande S."/>
            <person name="Douglass A.P."/>
            <person name="Hanson S.J."/>
            <person name="Klenk H.-P."/>
            <person name="Labutti K."/>
            <person name="Lapidus A."/>
            <person name="Lindquist E."/>
            <person name="Lipzen A."/>
            <person name="Meier-Kolthoff J.P."/>
            <person name="Ohm R.A."/>
            <person name="Otillar R.P."/>
            <person name="Pangilinan J."/>
            <person name="Peng Y."/>
            <person name="Rokas A."/>
            <person name="Rosa C.A."/>
            <person name="Scheuner C."/>
            <person name="Sibirny A.A."/>
            <person name="Slot J.C."/>
            <person name="Stielow J.B."/>
            <person name="Sun H."/>
            <person name="Kurtzman C.P."/>
            <person name="Blackwell M."/>
            <person name="Grigoriev I.V."/>
            <person name="Jeffries T.W."/>
        </authorList>
    </citation>
    <scope>NUCLEOTIDE SEQUENCE [LARGE SCALE GENOMIC DNA]</scope>
    <source>
        <strain evidence="14">NRRL Y-12698</strain>
    </source>
</reference>
<evidence type="ECO:0000256" key="6">
    <source>
        <dbReference type="ARBA" id="ARBA00022737"/>
    </source>
</evidence>
<dbReference type="Gene3D" id="3.30.1610.10">
    <property type="entry name" value="Peptidase S59, nucleoporin"/>
    <property type="match status" value="1"/>
</dbReference>
<dbReference type="GO" id="GO:0000973">
    <property type="term" value="P:post-transcriptional tethering of RNA polymerase II gene DNA at nuclear periphery"/>
    <property type="evidence" value="ECO:0007669"/>
    <property type="project" value="TreeGrafter"/>
</dbReference>
<keyword evidence="6" id="KW-0677">Repeat</keyword>
<evidence type="ECO:0000256" key="2">
    <source>
        <dbReference type="ARBA" id="ARBA00004567"/>
    </source>
</evidence>
<dbReference type="GO" id="GO:0008139">
    <property type="term" value="F:nuclear localization sequence binding"/>
    <property type="evidence" value="ECO:0007669"/>
    <property type="project" value="TreeGrafter"/>
</dbReference>
<dbReference type="RefSeq" id="XP_018987691.1">
    <property type="nucleotide sequence ID" value="XM_019131534.1"/>
</dbReference>
<dbReference type="GO" id="GO:0006606">
    <property type="term" value="P:protein import into nucleus"/>
    <property type="evidence" value="ECO:0007669"/>
    <property type="project" value="UniProtKB-ARBA"/>
</dbReference>
<sequence length="177" mass="19703">MNDILGDLSLASKPVDEVRPVEVVEELADEEDIDDDGYWMSPKLSSLARLSKKELSEVNGFTVGRKNYGKIEFSAPVDLTTISLEDITNNLVVFTPKSCIIYPEAAVKPEVGEGLNLPARITLEGCFPYSRDTKLPVTDSKHPVVKRHIAKLHKIPETTFEAYDPVSGTWAFKVEHM</sequence>
<evidence type="ECO:0000256" key="5">
    <source>
        <dbReference type="ARBA" id="ARBA00022448"/>
    </source>
</evidence>
<evidence type="ECO:0000256" key="9">
    <source>
        <dbReference type="ARBA" id="ARBA00023010"/>
    </source>
</evidence>
<evidence type="ECO:0000313" key="14">
    <source>
        <dbReference type="Proteomes" id="UP000094336"/>
    </source>
</evidence>
<dbReference type="GO" id="GO:0031965">
    <property type="term" value="C:nuclear membrane"/>
    <property type="evidence" value="ECO:0007669"/>
    <property type="project" value="UniProtKB-SubCell"/>
</dbReference>
<dbReference type="GO" id="GO:0006406">
    <property type="term" value="P:mRNA export from nucleus"/>
    <property type="evidence" value="ECO:0007669"/>
    <property type="project" value="UniProtKB-ARBA"/>
</dbReference>
<keyword evidence="5" id="KW-0813">Transport</keyword>